<keyword evidence="6" id="KW-0843">Virulence</keyword>
<dbReference type="PROSITE" id="PS51755">
    <property type="entry name" value="OMPR_PHOB"/>
    <property type="match status" value="1"/>
</dbReference>
<evidence type="ECO:0000256" key="8">
    <source>
        <dbReference type="ARBA" id="ARBA00023159"/>
    </source>
</evidence>
<dbReference type="InterPro" id="IPR016032">
    <property type="entry name" value="Sig_transdc_resp-reg_C-effctor"/>
</dbReference>
<dbReference type="SMART" id="SM00448">
    <property type="entry name" value="REC"/>
    <property type="match status" value="1"/>
</dbReference>
<dbReference type="RefSeq" id="WP_082364255.1">
    <property type="nucleotide sequence ID" value="NZ_JAFDST010000003.1"/>
</dbReference>
<dbReference type="Pfam" id="PF00486">
    <property type="entry name" value="Trans_reg_C"/>
    <property type="match status" value="1"/>
</dbReference>
<evidence type="ECO:0000256" key="9">
    <source>
        <dbReference type="ARBA" id="ARBA00023163"/>
    </source>
</evidence>
<dbReference type="SUPFAM" id="SSF52172">
    <property type="entry name" value="CheY-like"/>
    <property type="match status" value="1"/>
</dbReference>
<keyword evidence="5" id="KW-0805">Transcription regulation</keyword>
<proteinExistence type="predicted"/>
<evidence type="ECO:0000259" key="15">
    <source>
        <dbReference type="PROSITE" id="PS51755"/>
    </source>
</evidence>
<evidence type="ECO:0000256" key="7">
    <source>
        <dbReference type="ARBA" id="ARBA00023125"/>
    </source>
</evidence>
<dbReference type="Gene3D" id="3.40.50.2300">
    <property type="match status" value="1"/>
</dbReference>
<evidence type="ECO:0000256" key="12">
    <source>
        <dbReference type="PROSITE-ProRule" id="PRU00169"/>
    </source>
</evidence>
<dbReference type="InterPro" id="IPR001789">
    <property type="entry name" value="Sig_transdc_resp-reg_receiver"/>
</dbReference>
<evidence type="ECO:0000256" key="10">
    <source>
        <dbReference type="ARBA" id="ARBA00037471"/>
    </source>
</evidence>
<dbReference type="SMART" id="SM00862">
    <property type="entry name" value="Trans_reg_C"/>
    <property type="match status" value="1"/>
</dbReference>
<dbReference type="Pfam" id="PF00072">
    <property type="entry name" value="Response_reg"/>
    <property type="match status" value="1"/>
</dbReference>
<comment type="caution">
    <text evidence="16">The sequence shown here is derived from an EMBL/GenBank/DDBJ whole genome shotgun (WGS) entry which is preliminary data.</text>
</comment>
<keyword evidence="7 13" id="KW-0238">DNA-binding</keyword>
<keyword evidence="9" id="KW-0804">Transcription</keyword>
<evidence type="ECO:0000256" key="5">
    <source>
        <dbReference type="ARBA" id="ARBA00023015"/>
    </source>
</evidence>
<sequence>MTTILVVDDDLHIRELVSTMMKQSGFSVIEASNGKQAIDRLADDKVDLMIVDVMMPYMDGFEVSKAVRDYTDLPILMLTAKGETIDKVRGLAVGADDYLVKPFEPLELEARVKALLRRYHITTAKQLKIGTITLYEDSHSATNEKGETFNLPRREFELLYKLASYPKKTFSREQLIDDIWGFEFEGDERTVDVHVKRLREKFPEPAVAFSIRTIRGLGYRLEISQ</sequence>
<evidence type="ECO:0000256" key="13">
    <source>
        <dbReference type="PROSITE-ProRule" id="PRU01091"/>
    </source>
</evidence>
<evidence type="ECO:0000313" key="17">
    <source>
        <dbReference type="Proteomes" id="UP000674416"/>
    </source>
</evidence>
<evidence type="ECO:0000256" key="2">
    <source>
        <dbReference type="ARBA" id="ARBA00022490"/>
    </source>
</evidence>
<protein>
    <recommendedName>
        <fullName evidence="11">Heme response regulator HssR</fullName>
    </recommendedName>
</protein>
<comment type="subcellular location">
    <subcellularLocation>
        <location evidence="1">Cytoplasm</location>
    </subcellularLocation>
</comment>
<keyword evidence="2" id="KW-0963">Cytoplasm</keyword>
<evidence type="ECO:0000256" key="1">
    <source>
        <dbReference type="ARBA" id="ARBA00004496"/>
    </source>
</evidence>
<feature type="DNA-binding region" description="OmpR/PhoB-type" evidence="13">
    <location>
        <begin position="124"/>
        <end position="223"/>
    </location>
</feature>
<accession>A0ABS4CZ53</accession>
<evidence type="ECO:0000256" key="6">
    <source>
        <dbReference type="ARBA" id="ARBA00023026"/>
    </source>
</evidence>
<keyword evidence="3 12" id="KW-0597">Phosphoprotein</keyword>
<dbReference type="Gene3D" id="1.10.10.10">
    <property type="entry name" value="Winged helix-like DNA-binding domain superfamily/Winged helix DNA-binding domain"/>
    <property type="match status" value="1"/>
</dbReference>
<name>A0ABS4CZ53_9BACI</name>
<dbReference type="Proteomes" id="UP000674416">
    <property type="component" value="Unassembled WGS sequence"/>
</dbReference>
<keyword evidence="8" id="KW-0010">Activator</keyword>
<organism evidence="16 17">
    <name type="scientific">Bacillus capparidis</name>
    <dbReference type="NCBI Taxonomy" id="1840411"/>
    <lineage>
        <taxon>Bacteria</taxon>
        <taxon>Bacillati</taxon>
        <taxon>Bacillota</taxon>
        <taxon>Bacilli</taxon>
        <taxon>Bacillales</taxon>
        <taxon>Bacillaceae</taxon>
        <taxon>Bacillus</taxon>
    </lineage>
</organism>
<evidence type="ECO:0000256" key="3">
    <source>
        <dbReference type="ARBA" id="ARBA00022553"/>
    </source>
</evidence>
<keyword evidence="17" id="KW-1185">Reference proteome</keyword>
<dbReference type="PANTHER" id="PTHR48111">
    <property type="entry name" value="REGULATOR OF RPOS"/>
    <property type="match status" value="1"/>
</dbReference>
<feature type="modified residue" description="4-aspartylphosphate" evidence="12">
    <location>
        <position position="52"/>
    </location>
</feature>
<dbReference type="InterPro" id="IPR039420">
    <property type="entry name" value="WalR-like"/>
</dbReference>
<dbReference type="CDD" id="cd00383">
    <property type="entry name" value="trans_reg_C"/>
    <property type="match status" value="1"/>
</dbReference>
<dbReference type="InterPro" id="IPR036388">
    <property type="entry name" value="WH-like_DNA-bd_sf"/>
</dbReference>
<evidence type="ECO:0000256" key="4">
    <source>
        <dbReference type="ARBA" id="ARBA00023012"/>
    </source>
</evidence>
<feature type="domain" description="Response regulatory" evidence="14">
    <location>
        <begin position="3"/>
        <end position="116"/>
    </location>
</feature>
<dbReference type="PROSITE" id="PS50110">
    <property type="entry name" value="RESPONSE_REGULATORY"/>
    <property type="match status" value="1"/>
</dbReference>
<comment type="function">
    <text evidence="10">Member of the two-component regulatory system HssS/HssR involved in intracellular heme homeostasis and tempering of staphylococcal virulence. Phosphorylated HssR binds to a direct repeat sequence within hrtAB promoter and activates the expression of hrtAB, an efflux pump, in response to extracellular heme, hemin, hemoglobin or blood.</text>
</comment>
<dbReference type="GO" id="GO:0003677">
    <property type="term" value="F:DNA binding"/>
    <property type="evidence" value="ECO:0007669"/>
    <property type="project" value="UniProtKB-KW"/>
</dbReference>
<gene>
    <name evidence="16" type="ORF">JOC74_003139</name>
</gene>
<dbReference type="EMBL" id="JAFDST010000003">
    <property type="protein sequence ID" value="MBP1082636.1"/>
    <property type="molecule type" value="Genomic_DNA"/>
</dbReference>
<feature type="domain" description="OmpR/PhoB-type" evidence="15">
    <location>
        <begin position="124"/>
        <end position="223"/>
    </location>
</feature>
<keyword evidence="4" id="KW-0902">Two-component regulatory system</keyword>
<dbReference type="PANTHER" id="PTHR48111:SF49">
    <property type="entry name" value="HEME RESPONSE REGULATOR HSSR"/>
    <property type="match status" value="1"/>
</dbReference>
<evidence type="ECO:0000256" key="11">
    <source>
        <dbReference type="ARBA" id="ARBA00039976"/>
    </source>
</evidence>
<evidence type="ECO:0000313" key="16">
    <source>
        <dbReference type="EMBL" id="MBP1082636.1"/>
    </source>
</evidence>
<dbReference type="Gene3D" id="6.10.250.690">
    <property type="match status" value="1"/>
</dbReference>
<reference evidence="16 17" key="1">
    <citation type="submission" date="2021-01" db="EMBL/GenBank/DDBJ databases">
        <title>Genomic Encyclopedia of Type Strains, Phase IV (KMG-IV): sequencing the most valuable type-strain genomes for metagenomic binning, comparative biology and taxonomic classification.</title>
        <authorList>
            <person name="Goeker M."/>
        </authorList>
    </citation>
    <scope>NUCLEOTIDE SEQUENCE [LARGE SCALE GENOMIC DNA]</scope>
    <source>
        <strain evidence="16 17">DSM 103394</strain>
    </source>
</reference>
<dbReference type="SUPFAM" id="SSF46894">
    <property type="entry name" value="C-terminal effector domain of the bipartite response regulators"/>
    <property type="match status" value="1"/>
</dbReference>
<dbReference type="InterPro" id="IPR011006">
    <property type="entry name" value="CheY-like_superfamily"/>
</dbReference>
<evidence type="ECO:0000259" key="14">
    <source>
        <dbReference type="PROSITE" id="PS50110"/>
    </source>
</evidence>
<dbReference type="InterPro" id="IPR001867">
    <property type="entry name" value="OmpR/PhoB-type_DNA-bd"/>
</dbReference>